<dbReference type="Proteomes" id="UP000243723">
    <property type="component" value="Unassembled WGS sequence"/>
</dbReference>
<sequence length="361" mass="40477">MAFSNGYGNVFEQGVTTESRRDQLLRDPAVVAGPDGHLYRQNEVTKLYEKIDIGGTLEPASYTQRGIPDVFMGAQSPLNPYNAYAGYRDTSAAYDMTRAESLEVGNNEFHDACESFDEISRRDFVSINTQTEVETRKQKMSDDGGEPVNEDWLPESTDIDMRDPSLTGWGHGEGESVSDDVSTPCQSRQSSPNVGASDSDQEEDESDSDQVEDESDDEDVQSKKKIKAEFEKGVATPPEAMVSIEAGMTPTQREHKFLHDKAFSVRPRGDLPLGRFYIGVLREEIKPSGIRKLSDLLWIKGHRLTTFDTVWHTFKNSATPTDGIQLEIQGRTPDKGDVMEELDFWNDQQIVFRCIARIDID</sequence>
<keyword evidence="3" id="KW-1185">Reference proteome</keyword>
<gene>
    <name evidence="2" type="ORF">B9Z65_6569</name>
</gene>
<evidence type="ECO:0000313" key="2">
    <source>
        <dbReference type="EMBL" id="PSK56945.1"/>
    </source>
</evidence>
<feature type="compositionally biased region" description="Basic and acidic residues" evidence="1">
    <location>
        <begin position="133"/>
        <end position="142"/>
    </location>
</feature>
<dbReference type="OrthoDB" id="3934090at2759"/>
<name>A0A2P8A904_9PEZI</name>
<dbReference type="AlphaFoldDB" id="A0A2P8A904"/>
<feature type="compositionally biased region" description="Acidic residues" evidence="1">
    <location>
        <begin position="199"/>
        <end position="219"/>
    </location>
</feature>
<proteinExistence type="predicted"/>
<protein>
    <submittedName>
        <fullName evidence="2">Uncharacterized protein</fullName>
    </submittedName>
</protein>
<feature type="region of interest" description="Disordered" evidence="1">
    <location>
        <begin position="130"/>
        <end position="231"/>
    </location>
</feature>
<feature type="compositionally biased region" description="Polar residues" evidence="1">
    <location>
        <begin position="179"/>
        <end position="196"/>
    </location>
</feature>
<dbReference type="EMBL" id="NHZQ01000060">
    <property type="protein sequence ID" value="PSK56945.1"/>
    <property type="molecule type" value="Genomic_DNA"/>
</dbReference>
<evidence type="ECO:0000256" key="1">
    <source>
        <dbReference type="SAM" id="MobiDB-lite"/>
    </source>
</evidence>
<evidence type="ECO:0000313" key="3">
    <source>
        <dbReference type="Proteomes" id="UP000243723"/>
    </source>
</evidence>
<comment type="caution">
    <text evidence="2">The sequence shown here is derived from an EMBL/GenBank/DDBJ whole genome shotgun (WGS) entry which is preliminary data.</text>
</comment>
<dbReference type="STRING" id="40998.A0A2P8A904"/>
<feature type="compositionally biased region" description="Acidic residues" evidence="1">
    <location>
        <begin position="143"/>
        <end position="153"/>
    </location>
</feature>
<accession>A0A2P8A904</accession>
<reference evidence="2 3" key="1">
    <citation type="submission" date="2017-05" db="EMBL/GenBank/DDBJ databases">
        <title>Draft genome sequence of Elsinoe australis.</title>
        <authorList>
            <person name="Cheng Q."/>
        </authorList>
    </citation>
    <scope>NUCLEOTIDE SEQUENCE [LARGE SCALE GENOMIC DNA]</scope>
    <source>
        <strain evidence="2 3">NL1</strain>
    </source>
</reference>
<organism evidence="2 3">
    <name type="scientific">Elsinoe australis</name>
    <dbReference type="NCBI Taxonomy" id="40998"/>
    <lineage>
        <taxon>Eukaryota</taxon>
        <taxon>Fungi</taxon>
        <taxon>Dikarya</taxon>
        <taxon>Ascomycota</taxon>
        <taxon>Pezizomycotina</taxon>
        <taxon>Dothideomycetes</taxon>
        <taxon>Dothideomycetidae</taxon>
        <taxon>Myriangiales</taxon>
        <taxon>Elsinoaceae</taxon>
        <taxon>Elsinoe</taxon>
    </lineage>
</organism>